<dbReference type="GO" id="GO:0000271">
    <property type="term" value="P:polysaccharide biosynthetic process"/>
    <property type="evidence" value="ECO:0007669"/>
    <property type="project" value="TreeGrafter"/>
</dbReference>
<dbReference type="Gene3D" id="3.40.640.10">
    <property type="entry name" value="Type I PLP-dependent aspartate aminotransferase-like (Major domain)"/>
    <property type="match status" value="1"/>
</dbReference>
<keyword evidence="1 4" id="KW-0663">Pyridoxal phosphate</keyword>
<feature type="active site" description="Proton acceptor" evidence="3">
    <location>
        <position position="190"/>
    </location>
</feature>
<dbReference type="SUPFAM" id="SSF53383">
    <property type="entry name" value="PLP-dependent transferases"/>
    <property type="match status" value="1"/>
</dbReference>
<name>A0A2Z4Y1P0_SUMC1</name>
<dbReference type="GO" id="GO:0008483">
    <property type="term" value="F:transaminase activity"/>
    <property type="evidence" value="ECO:0007669"/>
    <property type="project" value="UniProtKB-KW"/>
</dbReference>
<sequence length="375" mass="41179">MSEMKVAFGNLQRHVAQHRAEYDAAVARVLDGGWFILGSEGEAFEQEWATAVGARYGVGVGSGTDAIHLALRAHGVGPGDVVVTVPNTCVPTAAGIEMAGARVVLCDVDETTALMDPAALARVVAEVRVKAVVPVHLYGAPAPIDEIRNVCQSVGAVLIEDAAQAHFAEYHGKRIGGTGGTVCWSFYPSKNLGAFGDAGAVTTDDPEIAEQLRMLRNYGQERRYYHKLRGTNSRLDEIQAALLRAKLCYLNEWTFKRRSIAARYRSEIRNPLVRVLGVPPNCDSSCHLFPVQVAQRDHFIQWMRSQGVECLIHYPVPIHLQEAYRHLGYRLGDFPCAERLCAEVVSLPLYPELTDDEVEWVIDCVNRYVASAPAP</sequence>
<evidence type="ECO:0000256" key="2">
    <source>
        <dbReference type="ARBA" id="ARBA00037999"/>
    </source>
</evidence>
<evidence type="ECO:0000256" key="3">
    <source>
        <dbReference type="PIRSR" id="PIRSR000390-1"/>
    </source>
</evidence>
<keyword evidence="6" id="KW-0032">Aminotransferase</keyword>
<keyword evidence="6" id="KW-0808">Transferase</keyword>
<evidence type="ECO:0000256" key="1">
    <source>
        <dbReference type="ARBA" id="ARBA00022898"/>
    </source>
</evidence>
<dbReference type="Pfam" id="PF01041">
    <property type="entry name" value="DegT_DnrJ_EryC1"/>
    <property type="match status" value="1"/>
</dbReference>
<dbReference type="PANTHER" id="PTHR30244:SF36">
    <property type="entry name" value="3-OXO-GLUCOSE-6-PHOSPHATE:GLUTAMATE AMINOTRANSFERASE"/>
    <property type="match status" value="1"/>
</dbReference>
<feature type="modified residue" description="N6-(pyridoxal phosphate)lysine" evidence="4">
    <location>
        <position position="190"/>
    </location>
</feature>
<dbReference type="EMBL" id="CP030759">
    <property type="protein sequence ID" value="AXA34879.1"/>
    <property type="molecule type" value="Genomic_DNA"/>
</dbReference>
<organism evidence="6 7">
    <name type="scientific">Sumerlaea chitinivorans</name>
    <dbReference type="NCBI Taxonomy" id="2250252"/>
    <lineage>
        <taxon>Bacteria</taxon>
        <taxon>Candidatus Sumerlaeota</taxon>
        <taxon>Candidatus Sumerlaeia</taxon>
        <taxon>Candidatus Sumerlaeales</taxon>
        <taxon>Candidatus Sumerlaeaceae</taxon>
        <taxon>Candidatus Sumerlaea</taxon>
    </lineage>
</organism>
<dbReference type="InterPro" id="IPR015424">
    <property type="entry name" value="PyrdxlP-dep_Trfase"/>
</dbReference>
<evidence type="ECO:0000313" key="7">
    <source>
        <dbReference type="Proteomes" id="UP000262583"/>
    </source>
</evidence>
<dbReference type="InterPro" id="IPR015422">
    <property type="entry name" value="PyrdxlP-dep_Trfase_small"/>
</dbReference>
<evidence type="ECO:0000313" key="6">
    <source>
        <dbReference type="EMBL" id="AXA34879.1"/>
    </source>
</evidence>
<proteinExistence type="inferred from homology"/>
<dbReference type="KEGG" id="schv:BRCON_0102"/>
<accession>A0A2Z4Y1P0</accession>
<dbReference type="AlphaFoldDB" id="A0A2Z4Y1P0"/>
<dbReference type="Gene3D" id="3.90.1150.10">
    <property type="entry name" value="Aspartate Aminotransferase, domain 1"/>
    <property type="match status" value="1"/>
</dbReference>
<dbReference type="CDD" id="cd00616">
    <property type="entry name" value="AHBA_syn"/>
    <property type="match status" value="1"/>
</dbReference>
<dbReference type="Proteomes" id="UP000262583">
    <property type="component" value="Chromosome"/>
</dbReference>
<dbReference type="PIRSF" id="PIRSF000390">
    <property type="entry name" value="PLP_StrS"/>
    <property type="match status" value="1"/>
</dbReference>
<dbReference type="InterPro" id="IPR015421">
    <property type="entry name" value="PyrdxlP-dep_Trfase_major"/>
</dbReference>
<comment type="similarity">
    <text evidence="2 5">Belongs to the DegT/DnrJ/EryC1 family.</text>
</comment>
<dbReference type="GO" id="GO:0030170">
    <property type="term" value="F:pyridoxal phosphate binding"/>
    <property type="evidence" value="ECO:0007669"/>
    <property type="project" value="TreeGrafter"/>
</dbReference>
<gene>
    <name evidence="6" type="ORF">BRCON_0102</name>
</gene>
<protein>
    <submittedName>
        <fullName evidence="6">Aminotransferase</fullName>
    </submittedName>
</protein>
<dbReference type="InterPro" id="IPR000653">
    <property type="entry name" value="DegT/StrS_aminotransferase"/>
</dbReference>
<reference evidence="6 7" key="1">
    <citation type="submission" date="2018-05" db="EMBL/GenBank/DDBJ databases">
        <title>A metagenomic window into the 2 km-deep terrestrial subsurface aquifer revealed taxonomically and functionally diverse microbial community comprising novel uncultured bacterial lineages.</title>
        <authorList>
            <person name="Kadnikov V.V."/>
            <person name="Mardanov A.V."/>
            <person name="Beletsky A.V."/>
            <person name="Banks D."/>
            <person name="Pimenov N.V."/>
            <person name="Frank Y.A."/>
            <person name="Karnachuk O.V."/>
            <person name="Ravin N.V."/>
        </authorList>
    </citation>
    <scope>NUCLEOTIDE SEQUENCE [LARGE SCALE GENOMIC DNA]</scope>
    <source>
        <strain evidence="6">BY</strain>
    </source>
</reference>
<evidence type="ECO:0000256" key="4">
    <source>
        <dbReference type="PIRSR" id="PIRSR000390-2"/>
    </source>
</evidence>
<dbReference type="PANTHER" id="PTHR30244">
    <property type="entry name" value="TRANSAMINASE"/>
    <property type="match status" value="1"/>
</dbReference>
<evidence type="ECO:0000256" key="5">
    <source>
        <dbReference type="RuleBase" id="RU004508"/>
    </source>
</evidence>